<dbReference type="AlphaFoldDB" id="A0A0S4J9Y0"/>
<keyword evidence="1" id="KW-0175">Coiled coil</keyword>
<feature type="coiled-coil region" evidence="1">
    <location>
        <begin position="115"/>
        <end position="142"/>
    </location>
</feature>
<feature type="compositionally biased region" description="Polar residues" evidence="2">
    <location>
        <begin position="57"/>
        <end position="72"/>
    </location>
</feature>
<accession>A0A0S4J9Y0</accession>
<name>A0A0S4J9Y0_BODSA</name>
<evidence type="ECO:0000256" key="2">
    <source>
        <dbReference type="SAM" id="MobiDB-lite"/>
    </source>
</evidence>
<dbReference type="OrthoDB" id="26740at2759"/>
<dbReference type="VEuPathDB" id="TriTrypDB:BSAL_00730"/>
<feature type="region of interest" description="Disordered" evidence="2">
    <location>
        <begin position="1"/>
        <end position="91"/>
    </location>
</feature>
<proteinExistence type="predicted"/>
<sequence>MSVPPPPAPRKFVSKFPPAQSPTAPAPAPQPAVQKPPAFVPPSASSSSSPAPPPAGWTTSKASEVASPTSSIMKKKSPALGPSPANPLSFAPASLASSIASNGGSLSPTAQSEQLLKQQLMIEELVRENRNLQGRVARWLQSSEGELADDAERQRAAGQARRKSAAAAATHLHRTKGQDAGDSEEPPLVAGTPNAASASSALGGAAGYETVAVGALTEVLDEKSKKKIRLEFTQEVASHEGVLSSILSWIPDLSETISNFVKVEMFEDMLLPNLDDYALPHIEERRDKSTRASEDDRILVEAITSGAAMRGSMHIKQSTRVDRRSEDTSLLTGSVVLTCSRCLRDLFLVSACVSKEMLSVKCCVVGTARRRFGHQRDVVSDVD</sequence>
<keyword evidence="4" id="KW-1185">Reference proteome</keyword>
<feature type="compositionally biased region" description="Low complexity" evidence="2">
    <location>
        <begin position="82"/>
        <end position="91"/>
    </location>
</feature>
<dbReference type="EMBL" id="CYKH01001406">
    <property type="protein sequence ID" value="CUG86910.1"/>
    <property type="molecule type" value="Genomic_DNA"/>
</dbReference>
<feature type="region of interest" description="Disordered" evidence="2">
    <location>
        <begin position="147"/>
        <end position="196"/>
    </location>
</feature>
<protein>
    <submittedName>
        <fullName evidence="3">Uncharacterized protein</fullName>
    </submittedName>
</protein>
<gene>
    <name evidence="3" type="ORF">BSAL_00730</name>
</gene>
<reference evidence="4" key="1">
    <citation type="submission" date="2015-09" db="EMBL/GenBank/DDBJ databases">
        <authorList>
            <consortium name="Pathogen Informatics"/>
        </authorList>
    </citation>
    <scope>NUCLEOTIDE SEQUENCE [LARGE SCALE GENOMIC DNA]</scope>
    <source>
        <strain evidence="4">Lake Konstanz</strain>
    </source>
</reference>
<evidence type="ECO:0000313" key="3">
    <source>
        <dbReference type="EMBL" id="CUG86910.1"/>
    </source>
</evidence>
<evidence type="ECO:0000313" key="4">
    <source>
        <dbReference type="Proteomes" id="UP000051952"/>
    </source>
</evidence>
<evidence type="ECO:0000256" key="1">
    <source>
        <dbReference type="SAM" id="Coils"/>
    </source>
</evidence>
<feature type="compositionally biased region" description="Low complexity" evidence="2">
    <location>
        <begin position="31"/>
        <end position="49"/>
    </location>
</feature>
<organism evidence="3 4">
    <name type="scientific">Bodo saltans</name>
    <name type="common">Flagellated protozoan</name>
    <dbReference type="NCBI Taxonomy" id="75058"/>
    <lineage>
        <taxon>Eukaryota</taxon>
        <taxon>Discoba</taxon>
        <taxon>Euglenozoa</taxon>
        <taxon>Kinetoplastea</taxon>
        <taxon>Metakinetoplastina</taxon>
        <taxon>Eubodonida</taxon>
        <taxon>Bodonidae</taxon>
        <taxon>Bodo</taxon>
    </lineage>
</organism>
<dbReference type="Proteomes" id="UP000051952">
    <property type="component" value="Unassembled WGS sequence"/>
</dbReference>